<name>A0A9P7K6A9_9AGAR</name>
<evidence type="ECO:0000313" key="2">
    <source>
        <dbReference type="EMBL" id="KAG5637934.1"/>
    </source>
</evidence>
<sequence length="209" mass="21952">NDDFLTQPYRNQWHMSLAYPARTQLARLCAPPKRHHRFLAIVHRRLSTAPVPCPNRRHPDSSIHLAALSRSHSGAAVPLGLGAAFMGLSMGTGAGAGASAGEHYFNCSCSPTSIQETHRHQVANARPLSPAESESFSLAEIPSFSSAAAAAATAAGPVFQRDGKGRIVSTGPVEPLVHLDGGRVEDLGPVASSSAIDTPPSQAPPAYHE</sequence>
<dbReference type="AlphaFoldDB" id="A0A9P7K6A9"/>
<evidence type="ECO:0000256" key="1">
    <source>
        <dbReference type="SAM" id="MobiDB-lite"/>
    </source>
</evidence>
<feature type="compositionally biased region" description="Polar residues" evidence="1">
    <location>
        <begin position="191"/>
        <end position="200"/>
    </location>
</feature>
<feature type="region of interest" description="Disordered" evidence="1">
    <location>
        <begin position="178"/>
        <end position="209"/>
    </location>
</feature>
<reference evidence="2" key="1">
    <citation type="submission" date="2021-02" db="EMBL/GenBank/DDBJ databases">
        <authorList>
            <person name="Nieuwenhuis M."/>
            <person name="Van De Peppel L.J.J."/>
        </authorList>
    </citation>
    <scope>NUCLEOTIDE SEQUENCE</scope>
    <source>
        <strain evidence="2">D49</strain>
    </source>
</reference>
<accession>A0A9P7K6A9</accession>
<evidence type="ECO:0000313" key="3">
    <source>
        <dbReference type="Proteomes" id="UP000717328"/>
    </source>
</evidence>
<organism evidence="2 3">
    <name type="scientific">Sphagnurus paluster</name>
    <dbReference type="NCBI Taxonomy" id="117069"/>
    <lineage>
        <taxon>Eukaryota</taxon>
        <taxon>Fungi</taxon>
        <taxon>Dikarya</taxon>
        <taxon>Basidiomycota</taxon>
        <taxon>Agaricomycotina</taxon>
        <taxon>Agaricomycetes</taxon>
        <taxon>Agaricomycetidae</taxon>
        <taxon>Agaricales</taxon>
        <taxon>Tricholomatineae</taxon>
        <taxon>Lyophyllaceae</taxon>
        <taxon>Sphagnurus</taxon>
    </lineage>
</organism>
<dbReference type="EMBL" id="JABCKI010005792">
    <property type="protein sequence ID" value="KAG5637934.1"/>
    <property type="molecule type" value="Genomic_DNA"/>
</dbReference>
<dbReference type="Proteomes" id="UP000717328">
    <property type="component" value="Unassembled WGS sequence"/>
</dbReference>
<proteinExistence type="predicted"/>
<gene>
    <name evidence="2" type="ORF">H0H81_002528</name>
</gene>
<feature type="non-terminal residue" evidence="2">
    <location>
        <position position="1"/>
    </location>
</feature>
<comment type="caution">
    <text evidence="2">The sequence shown here is derived from an EMBL/GenBank/DDBJ whole genome shotgun (WGS) entry which is preliminary data.</text>
</comment>
<dbReference type="OrthoDB" id="3263215at2759"/>
<reference evidence="2" key="2">
    <citation type="submission" date="2021-10" db="EMBL/GenBank/DDBJ databases">
        <title>Phylogenomics reveals ancestral predisposition of the termite-cultivated fungus Termitomyces towards a domesticated lifestyle.</title>
        <authorList>
            <person name="Auxier B."/>
            <person name="Grum-Grzhimaylo A."/>
            <person name="Cardenas M.E."/>
            <person name="Lodge J.D."/>
            <person name="Laessoe T."/>
            <person name="Pedersen O."/>
            <person name="Smith M.E."/>
            <person name="Kuyper T.W."/>
            <person name="Franco-Molano E.A."/>
            <person name="Baroni T.J."/>
            <person name="Aanen D.K."/>
        </authorList>
    </citation>
    <scope>NUCLEOTIDE SEQUENCE</scope>
    <source>
        <strain evidence="2">D49</strain>
    </source>
</reference>
<protein>
    <submittedName>
        <fullName evidence="2">Uncharacterized protein</fullName>
    </submittedName>
</protein>
<keyword evidence="3" id="KW-1185">Reference proteome</keyword>